<reference evidence="1 2" key="1">
    <citation type="submission" date="2020-01" db="EMBL/GenBank/DDBJ databases">
        <title>Genetics and antimicrobial susceptibilities of Nocardia species isolated from the soil; a comparison with species isolated from humans.</title>
        <authorList>
            <person name="Carrasco G."/>
            <person name="Monzon S."/>
            <person name="Sansegundo M."/>
            <person name="Garcia E."/>
            <person name="Garrido N."/>
            <person name="Medina M.J."/>
            <person name="Villalon P."/>
            <person name="Ramirez-Arocha A.C."/>
            <person name="Jimenez P."/>
            <person name="Cuesta I."/>
            <person name="Valdezate S."/>
        </authorList>
    </citation>
    <scope>NUCLEOTIDE SEQUENCE [LARGE SCALE GENOMIC DNA]</scope>
    <source>
        <strain evidence="1 2">CNM20110639</strain>
    </source>
</reference>
<gene>
    <name evidence="1" type="ORF">GV789_22485</name>
</gene>
<dbReference type="GO" id="GO:0016740">
    <property type="term" value="F:transferase activity"/>
    <property type="evidence" value="ECO:0007669"/>
    <property type="project" value="UniProtKB-KW"/>
</dbReference>
<evidence type="ECO:0000313" key="2">
    <source>
        <dbReference type="Proteomes" id="UP000468928"/>
    </source>
</evidence>
<dbReference type="SUPFAM" id="SSF52540">
    <property type="entry name" value="P-loop containing nucleoside triphosphate hydrolases"/>
    <property type="match status" value="1"/>
</dbReference>
<dbReference type="Pfam" id="PF13469">
    <property type="entry name" value="Sulfotransfer_3"/>
    <property type="match status" value="1"/>
</dbReference>
<name>A0A6P1DF17_9NOCA</name>
<comment type="caution">
    <text evidence="1">The sequence shown here is derived from an EMBL/GenBank/DDBJ whole genome shotgun (WGS) entry which is preliminary data.</text>
</comment>
<accession>A0A6P1DF17</accession>
<evidence type="ECO:0000313" key="1">
    <source>
        <dbReference type="EMBL" id="NEW47193.1"/>
    </source>
</evidence>
<dbReference type="InterPro" id="IPR027417">
    <property type="entry name" value="P-loop_NTPase"/>
</dbReference>
<dbReference type="Proteomes" id="UP000468928">
    <property type="component" value="Unassembled WGS sequence"/>
</dbReference>
<organism evidence="1 2">
    <name type="scientific">Nocardia cyriacigeorgica</name>
    <dbReference type="NCBI Taxonomy" id="135487"/>
    <lineage>
        <taxon>Bacteria</taxon>
        <taxon>Bacillati</taxon>
        <taxon>Actinomycetota</taxon>
        <taxon>Actinomycetes</taxon>
        <taxon>Mycobacteriales</taxon>
        <taxon>Nocardiaceae</taxon>
        <taxon>Nocardia</taxon>
    </lineage>
</organism>
<keyword evidence="1" id="KW-0808">Transferase</keyword>
<dbReference type="AlphaFoldDB" id="A0A6P1DF17"/>
<dbReference type="InterPro" id="IPR052736">
    <property type="entry name" value="Stf3_sulfotransferase"/>
</dbReference>
<dbReference type="RefSeq" id="WP_163829966.1">
    <property type="nucleotide sequence ID" value="NZ_JAAGUZ010000073.1"/>
</dbReference>
<protein>
    <submittedName>
        <fullName evidence="1">Sulfotransferase</fullName>
    </submittedName>
</protein>
<dbReference type="Gene3D" id="3.40.50.300">
    <property type="entry name" value="P-loop containing nucleotide triphosphate hydrolases"/>
    <property type="match status" value="1"/>
</dbReference>
<proteinExistence type="predicted"/>
<dbReference type="EMBL" id="JAAGUZ010000073">
    <property type="protein sequence ID" value="NEW47193.1"/>
    <property type="molecule type" value="Genomic_DNA"/>
</dbReference>
<sequence>MSTDPTAVGTVRDLHELAASCTGGADFGPDDYSEGLEVLLDSYAREAKLTPLGVLAIRETLRGALVARSLSEAAWQSRPDCTEIPIQQPIFVTGLPRTGTTALHRLLTADPTHQGLEMWLAERPQPRPPRSEWASNPSFQEIDAAYRAQRAANPDLSGMHYMDAVEVEECWRVLQQSMQSIAYECLTYVPTYSAWLAEQEWTNAYERHRRTLQIIGANDTDRRWVLKNPSHIFALDEILRVYPDALIVHTHRSPRTVIASMCSVNQQATLGWSEAFDPHTIGRTQLDLWARGMEKFTEARRRHDSAQFLDVEYDDFVADPLGTVATVYSHFGLDLTDTALAAIHAMDDESHRGERKPVHTYGLAEFGLTAAQVDERFAGMR</sequence>
<dbReference type="PANTHER" id="PTHR36451">
    <property type="entry name" value="PAPS-DEPENDENT SULFOTRANSFERASE STF3"/>
    <property type="match status" value="1"/>
</dbReference>
<dbReference type="PANTHER" id="PTHR36451:SF1">
    <property type="entry name" value="OMEGA-HYDROXY-BETA-DIHYDROMENAQUINONE-9 SULFOTRANSFERASE STF3"/>
    <property type="match status" value="1"/>
</dbReference>